<keyword evidence="2 5" id="KW-0812">Transmembrane</keyword>
<evidence type="ECO:0000256" key="4">
    <source>
        <dbReference type="ARBA" id="ARBA00023136"/>
    </source>
</evidence>
<evidence type="ECO:0000256" key="2">
    <source>
        <dbReference type="ARBA" id="ARBA00022692"/>
    </source>
</evidence>
<evidence type="ECO:0000313" key="8">
    <source>
        <dbReference type="WBParaSite" id="PSAMB.scaffold6615size9119.g28798.t1"/>
    </source>
</evidence>
<sequence>MYLNSTYVGLEPSIQVMNTIFVVVSLIGLILSLALTIISAIVETDYRLFVLNLAVIDVLYGFGRCLSGLLNLFPTYSGIWCQMDGFLFWYGKSASNMALFPTTVNRFIAVFVHDYFLKISSRRFALSLIVAVDLLVLLTLIPICFVYGRLGRAAVGADCSIQIDPEQKNKFLIFTAVYFVVVIPLSILQFIMNGVVYCAVSRHKNVLEVTRYDYKQTREIVLALLFQAASPVLIQWPFIAALGYELFDEAAVSVSNWLYYGTKGLHGIGPLVDSLLLFIMVKPYRRVLFFWISSCCPRLLKKKKIESAPVIDRSICPLADSFISRDIGVSVIAGDNRLNARTRAKLEIAEL</sequence>
<organism evidence="7 8">
    <name type="scientific">Plectus sambesii</name>
    <dbReference type="NCBI Taxonomy" id="2011161"/>
    <lineage>
        <taxon>Eukaryota</taxon>
        <taxon>Metazoa</taxon>
        <taxon>Ecdysozoa</taxon>
        <taxon>Nematoda</taxon>
        <taxon>Chromadorea</taxon>
        <taxon>Plectida</taxon>
        <taxon>Plectina</taxon>
        <taxon>Plectoidea</taxon>
        <taxon>Plectidae</taxon>
        <taxon>Plectus</taxon>
    </lineage>
</organism>
<dbReference type="GO" id="GO:0016020">
    <property type="term" value="C:membrane"/>
    <property type="evidence" value="ECO:0007669"/>
    <property type="project" value="UniProtKB-SubCell"/>
</dbReference>
<dbReference type="SUPFAM" id="SSF81321">
    <property type="entry name" value="Family A G protein-coupled receptor-like"/>
    <property type="match status" value="1"/>
</dbReference>
<dbReference type="WBParaSite" id="PSAMB.scaffold6615size9119.g28798.t1">
    <property type="protein sequence ID" value="PSAMB.scaffold6615size9119.g28798.t1"/>
    <property type="gene ID" value="PSAMB.scaffold6615size9119.g28798"/>
</dbReference>
<feature type="transmembrane region" description="Helical" evidence="5">
    <location>
        <begin position="124"/>
        <end position="148"/>
    </location>
</feature>
<dbReference type="InterPro" id="IPR017452">
    <property type="entry name" value="GPCR_Rhodpsn_7TM"/>
</dbReference>
<keyword evidence="3 5" id="KW-1133">Transmembrane helix</keyword>
<protein>
    <submittedName>
        <fullName evidence="8">G-protein coupled receptors family 1 profile domain-containing protein</fullName>
    </submittedName>
</protein>
<reference evidence="8" key="1">
    <citation type="submission" date="2022-11" db="UniProtKB">
        <authorList>
            <consortium name="WormBaseParasite"/>
        </authorList>
    </citation>
    <scope>IDENTIFICATION</scope>
</reference>
<keyword evidence="7" id="KW-1185">Reference proteome</keyword>
<dbReference type="InterPro" id="IPR000276">
    <property type="entry name" value="GPCR_Rhodpsn"/>
</dbReference>
<feature type="transmembrane region" description="Helical" evidence="5">
    <location>
        <begin position="20"/>
        <end position="42"/>
    </location>
</feature>
<evidence type="ECO:0000259" key="6">
    <source>
        <dbReference type="PROSITE" id="PS50262"/>
    </source>
</evidence>
<evidence type="ECO:0000256" key="1">
    <source>
        <dbReference type="ARBA" id="ARBA00004370"/>
    </source>
</evidence>
<dbReference type="CDD" id="cd00637">
    <property type="entry name" value="7tm_classA_rhodopsin-like"/>
    <property type="match status" value="1"/>
</dbReference>
<feature type="transmembrane region" description="Helical" evidence="5">
    <location>
        <begin position="220"/>
        <end position="244"/>
    </location>
</feature>
<feature type="transmembrane region" description="Helical" evidence="5">
    <location>
        <begin position="171"/>
        <end position="200"/>
    </location>
</feature>
<evidence type="ECO:0000256" key="3">
    <source>
        <dbReference type="ARBA" id="ARBA00022989"/>
    </source>
</evidence>
<feature type="domain" description="G-protein coupled receptors family 1 profile" evidence="6">
    <location>
        <begin position="28"/>
        <end position="277"/>
    </location>
</feature>
<dbReference type="AlphaFoldDB" id="A0A914X6U2"/>
<dbReference type="Gene3D" id="1.20.1070.10">
    <property type="entry name" value="Rhodopsin 7-helix transmembrane proteins"/>
    <property type="match status" value="1"/>
</dbReference>
<dbReference type="GO" id="GO:0004930">
    <property type="term" value="F:G protein-coupled receptor activity"/>
    <property type="evidence" value="ECO:0007669"/>
    <property type="project" value="InterPro"/>
</dbReference>
<feature type="transmembrane region" description="Helical" evidence="5">
    <location>
        <begin position="93"/>
        <end position="112"/>
    </location>
</feature>
<accession>A0A914X6U2</accession>
<name>A0A914X6U2_9BILA</name>
<proteinExistence type="predicted"/>
<dbReference type="PROSITE" id="PS00237">
    <property type="entry name" value="G_PROTEIN_RECEP_F1_1"/>
    <property type="match status" value="1"/>
</dbReference>
<feature type="transmembrane region" description="Helical" evidence="5">
    <location>
        <begin position="264"/>
        <end position="281"/>
    </location>
</feature>
<dbReference type="PROSITE" id="PS50262">
    <property type="entry name" value="G_PROTEIN_RECEP_F1_2"/>
    <property type="match status" value="1"/>
</dbReference>
<feature type="transmembrane region" description="Helical" evidence="5">
    <location>
        <begin position="49"/>
        <end position="73"/>
    </location>
</feature>
<dbReference type="Pfam" id="PF00001">
    <property type="entry name" value="7tm_1"/>
    <property type="match status" value="1"/>
</dbReference>
<keyword evidence="4 5" id="KW-0472">Membrane</keyword>
<evidence type="ECO:0000313" key="7">
    <source>
        <dbReference type="Proteomes" id="UP000887566"/>
    </source>
</evidence>
<evidence type="ECO:0000256" key="5">
    <source>
        <dbReference type="SAM" id="Phobius"/>
    </source>
</evidence>
<dbReference type="Proteomes" id="UP000887566">
    <property type="component" value="Unplaced"/>
</dbReference>
<comment type="subcellular location">
    <subcellularLocation>
        <location evidence="1">Membrane</location>
    </subcellularLocation>
</comment>